<dbReference type="EMBL" id="ABJB010237073">
    <property type="status" value="NOT_ANNOTATED_CDS"/>
    <property type="molecule type" value="Genomic_DNA"/>
</dbReference>
<dbReference type="GO" id="GO:0055085">
    <property type="term" value="P:transmembrane transport"/>
    <property type="evidence" value="ECO:0007669"/>
    <property type="project" value="InterPro"/>
</dbReference>
<dbReference type="PaxDb" id="6945-B7PNH4"/>
<protein>
    <submittedName>
        <fullName evidence="7 8">Amino acid permease, putative</fullName>
    </submittedName>
</protein>
<keyword evidence="3 5" id="KW-1133">Transmembrane helix</keyword>
<dbReference type="EMBL" id="DS752992">
    <property type="protein sequence ID" value="EEC08146.1"/>
    <property type="molecule type" value="Genomic_DNA"/>
</dbReference>
<dbReference type="HOGENOM" id="CLU_007946_15_12_1"/>
<evidence type="ECO:0000313" key="9">
    <source>
        <dbReference type="Proteomes" id="UP000001555"/>
    </source>
</evidence>
<feature type="transmembrane region" description="Helical" evidence="5">
    <location>
        <begin position="235"/>
        <end position="256"/>
    </location>
</feature>
<proteinExistence type="predicted"/>
<dbReference type="EMBL" id="ABJB011103082">
    <property type="status" value="NOT_ANNOTATED_CDS"/>
    <property type="molecule type" value="Genomic_DNA"/>
</dbReference>
<feature type="non-terminal residue" evidence="7">
    <location>
        <position position="1"/>
    </location>
</feature>
<gene>
    <name evidence="7" type="ORF">IscW_ISCW018487</name>
</gene>
<dbReference type="EMBL" id="ABJB011105382">
    <property type="status" value="NOT_ANNOTATED_CDS"/>
    <property type="molecule type" value="Genomic_DNA"/>
</dbReference>
<evidence type="ECO:0000256" key="5">
    <source>
        <dbReference type="SAM" id="Phobius"/>
    </source>
</evidence>
<dbReference type="OrthoDB" id="3900342at2759"/>
<keyword evidence="4 5" id="KW-0472">Membrane</keyword>
<evidence type="ECO:0000256" key="4">
    <source>
        <dbReference type="ARBA" id="ARBA00023136"/>
    </source>
</evidence>
<sequence length="272" mass="29121">VCYAEFGVRVPHTTGSAYMYSYVTVGEFIAFVIGWNMILEYLIGSAAGACAISACIDAMLDGAISEAFRKTFGTIIGEMTFFLLCHTPDLLAGIITILMTSLMLAGVKKSLLFNNVLNCLNFAVWVFIMGAGLFFVNSDNWTQHGGFLPYGWSGVLAGAATCFYAFIGFDIIATTGEEAENPKWSIPTAIILSLAIVLTAYITSSMMVTLIVPYSEINSGSGLVEMFAQRGAPSCHYIVAVGALAGLVVSMLGSMFPMPRVVYAMAKDGLIF</sequence>
<dbReference type="PANTHER" id="PTHR43243">
    <property type="entry name" value="INNER MEMBRANE TRANSPORTER YGJI-RELATED"/>
    <property type="match status" value="1"/>
</dbReference>
<dbReference type="EMBL" id="ABJB010959821">
    <property type="status" value="NOT_ANNOTATED_CDS"/>
    <property type="molecule type" value="Genomic_DNA"/>
</dbReference>
<reference evidence="7 9" key="1">
    <citation type="submission" date="2008-03" db="EMBL/GenBank/DDBJ databases">
        <title>Annotation of Ixodes scapularis.</title>
        <authorList>
            <consortium name="Ixodes scapularis Genome Project Consortium"/>
            <person name="Caler E."/>
            <person name="Hannick L.I."/>
            <person name="Bidwell S."/>
            <person name="Joardar V."/>
            <person name="Thiagarajan M."/>
            <person name="Amedeo P."/>
            <person name="Galinsky K.J."/>
            <person name="Schobel S."/>
            <person name="Inman J."/>
            <person name="Hostetler J."/>
            <person name="Miller J."/>
            <person name="Hammond M."/>
            <person name="Megy K."/>
            <person name="Lawson D."/>
            <person name="Kodira C."/>
            <person name="Sutton G."/>
            <person name="Meyer J."/>
            <person name="Hill C.A."/>
            <person name="Birren B."/>
            <person name="Nene V."/>
            <person name="Collins F."/>
            <person name="Alarcon-Chaidez F."/>
            <person name="Wikel S."/>
            <person name="Strausberg R."/>
        </authorList>
    </citation>
    <scope>NUCLEOTIDE SEQUENCE [LARGE SCALE GENOMIC DNA]</scope>
    <source>
        <strain evidence="9">Wikel</strain>
        <strain evidence="7">Wikel colony</strain>
    </source>
</reference>
<feature type="transmembrane region" description="Helical" evidence="5">
    <location>
        <begin position="147"/>
        <end position="169"/>
    </location>
</feature>
<feature type="transmembrane region" description="Helical" evidence="5">
    <location>
        <begin position="189"/>
        <end position="214"/>
    </location>
</feature>
<organism>
    <name type="scientific">Ixodes scapularis</name>
    <name type="common">Black-legged tick</name>
    <name type="synonym">Deer tick</name>
    <dbReference type="NCBI Taxonomy" id="6945"/>
    <lineage>
        <taxon>Eukaryota</taxon>
        <taxon>Metazoa</taxon>
        <taxon>Ecdysozoa</taxon>
        <taxon>Arthropoda</taxon>
        <taxon>Chelicerata</taxon>
        <taxon>Arachnida</taxon>
        <taxon>Acari</taxon>
        <taxon>Parasitiformes</taxon>
        <taxon>Ixodida</taxon>
        <taxon>Ixodoidea</taxon>
        <taxon>Ixodidae</taxon>
        <taxon>Ixodinae</taxon>
        <taxon>Ixodes</taxon>
    </lineage>
</organism>
<reference evidence="8" key="2">
    <citation type="submission" date="2020-05" db="UniProtKB">
        <authorList>
            <consortium name="EnsemblMetazoa"/>
        </authorList>
    </citation>
    <scope>IDENTIFICATION</scope>
    <source>
        <strain evidence="8">wikel</strain>
    </source>
</reference>
<name>B7PNH4_IXOSC</name>
<dbReference type="VEuPathDB" id="VectorBase:ISCI018487"/>
<evidence type="ECO:0000256" key="3">
    <source>
        <dbReference type="ARBA" id="ARBA00022989"/>
    </source>
</evidence>
<evidence type="ECO:0000259" key="6">
    <source>
        <dbReference type="Pfam" id="PF00324"/>
    </source>
</evidence>
<dbReference type="Proteomes" id="UP000001555">
    <property type="component" value="Unassembled WGS sequence"/>
</dbReference>
<feature type="domain" description="Amino acid permease/ SLC12A" evidence="6">
    <location>
        <begin position="3"/>
        <end position="270"/>
    </location>
</feature>
<evidence type="ECO:0000313" key="8">
    <source>
        <dbReference type="EnsemblMetazoa" id="ISCW018487-PA"/>
    </source>
</evidence>
<dbReference type="VEuPathDB" id="VectorBase:ISCP_026090"/>
<feature type="transmembrane region" description="Helical" evidence="5">
    <location>
        <begin position="17"/>
        <end position="35"/>
    </location>
</feature>
<dbReference type="PANTHER" id="PTHR43243:SF17">
    <property type="entry name" value="CATIONIC AMINO ACID TRANSPORTER-RELATED"/>
    <property type="match status" value="1"/>
</dbReference>
<keyword evidence="2 5" id="KW-0812">Transmembrane</keyword>
<feature type="non-terminal residue" evidence="7">
    <location>
        <position position="272"/>
    </location>
</feature>
<dbReference type="VEuPathDB" id="VectorBase:ISCW018487"/>
<evidence type="ECO:0000256" key="1">
    <source>
        <dbReference type="ARBA" id="ARBA00004141"/>
    </source>
</evidence>
<dbReference type="EnsemblMetazoa" id="ISCW018487-RA">
    <property type="protein sequence ID" value="ISCW018487-PA"/>
    <property type="gene ID" value="ISCW018487"/>
</dbReference>
<dbReference type="GO" id="GO:0016020">
    <property type="term" value="C:membrane"/>
    <property type="evidence" value="ECO:0007669"/>
    <property type="project" value="UniProtKB-SubCell"/>
</dbReference>
<dbReference type="EMBL" id="ABJB010661238">
    <property type="status" value="NOT_ANNOTATED_CDS"/>
    <property type="molecule type" value="Genomic_DNA"/>
</dbReference>
<dbReference type="Gene3D" id="1.20.1740.10">
    <property type="entry name" value="Amino acid/polyamine transporter I"/>
    <property type="match status" value="1"/>
</dbReference>
<evidence type="ECO:0000256" key="2">
    <source>
        <dbReference type="ARBA" id="ARBA00022692"/>
    </source>
</evidence>
<feature type="transmembrane region" description="Helical" evidence="5">
    <location>
        <begin position="81"/>
        <end position="105"/>
    </location>
</feature>
<dbReference type="AlphaFoldDB" id="B7PNH4"/>
<feature type="transmembrane region" description="Helical" evidence="5">
    <location>
        <begin position="111"/>
        <end position="135"/>
    </location>
</feature>
<dbReference type="InterPro" id="IPR004841">
    <property type="entry name" value="AA-permease/SLC12A_dom"/>
</dbReference>
<comment type="subcellular location">
    <subcellularLocation>
        <location evidence="1">Membrane</location>
        <topology evidence="1">Multi-pass membrane protein</topology>
    </subcellularLocation>
</comment>
<dbReference type="STRING" id="6945.B7PNH4"/>
<accession>B7PNH4</accession>
<dbReference type="Pfam" id="PF00324">
    <property type="entry name" value="AA_permease"/>
    <property type="match status" value="1"/>
</dbReference>
<keyword evidence="9" id="KW-1185">Reference proteome</keyword>
<evidence type="ECO:0000313" key="7">
    <source>
        <dbReference type="EMBL" id="EEC08146.1"/>
    </source>
</evidence>